<protein>
    <submittedName>
        <fullName evidence="1">Uncharacterized protein</fullName>
    </submittedName>
</protein>
<organism evidence="1 2">
    <name type="scientific">Sphaerodactylus townsendi</name>
    <dbReference type="NCBI Taxonomy" id="933632"/>
    <lineage>
        <taxon>Eukaryota</taxon>
        <taxon>Metazoa</taxon>
        <taxon>Chordata</taxon>
        <taxon>Craniata</taxon>
        <taxon>Vertebrata</taxon>
        <taxon>Euteleostomi</taxon>
        <taxon>Lepidosauria</taxon>
        <taxon>Squamata</taxon>
        <taxon>Bifurcata</taxon>
        <taxon>Gekkota</taxon>
        <taxon>Sphaerodactylidae</taxon>
        <taxon>Sphaerodactylus</taxon>
    </lineage>
</organism>
<sequence length="442" mass="49123">MTLKLMKINGRRVYNACFQLNKGVSQATPVPQYACHAEGVQKKIDTVLVMGRDLFGIMFSSYKVLSCLLLAGWIASTVSESEKTVLSAPGAWLKCFRDASCLLRKDLAASVKTHPFARLRRSADPPCPPNKTVTDEIAQDDFELLEYSPKDLRACLGEEVLKRNLDAISYYPFPDDRLPVLKEKLDQTGYPDPVLRNIGGFMYLMRPEDIKKWKLNSTETLASLLGAEGVLPEQAADIIAQYITSGGSLNGIDAKDICLLNPDQLKKIDENAIREAKPLNLSNCNQTTQDALYPIAKRAFSDKHNIPEYYKGIKPYLGGAPWEDLKALSKDKVNMDIDTFMKLRKDVIVKLTPSVVKGLLGRNLQDLKEQENNLCIKDWIVRQKQSELDKLGLGFTGGTPEGYINITPRYNSPSGKSGAPRSLTVHLVPSLLLTLLLTAFLS</sequence>
<keyword evidence="2" id="KW-1185">Reference proteome</keyword>
<reference evidence="1" key="1">
    <citation type="submission" date="2021-08" db="EMBL/GenBank/DDBJ databases">
        <title>The first chromosome-level gecko genome reveals the dynamic sex chromosomes of Neotropical dwarf geckos (Sphaerodactylidae: Sphaerodactylus).</title>
        <authorList>
            <person name="Pinto B.J."/>
            <person name="Keating S.E."/>
            <person name="Gamble T."/>
        </authorList>
    </citation>
    <scope>NUCLEOTIDE SEQUENCE</scope>
    <source>
        <strain evidence="1">TG3544</strain>
    </source>
</reference>
<accession>A0ACB8FK24</accession>
<evidence type="ECO:0000313" key="1">
    <source>
        <dbReference type="EMBL" id="KAH8005831.1"/>
    </source>
</evidence>
<comment type="caution">
    <text evidence="1">The sequence shown here is derived from an EMBL/GenBank/DDBJ whole genome shotgun (WGS) entry which is preliminary data.</text>
</comment>
<proteinExistence type="predicted"/>
<gene>
    <name evidence="1" type="ORF">K3G42_031315</name>
</gene>
<dbReference type="Proteomes" id="UP000827872">
    <property type="component" value="Linkage Group LG04"/>
</dbReference>
<name>A0ACB8FK24_9SAUR</name>
<dbReference type="EMBL" id="CM037617">
    <property type="protein sequence ID" value="KAH8005831.1"/>
    <property type="molecule type" value="Genomic_DNA"/>
</dbReference>
<evidence type="ECO:0000313" key="2">
    <source>
        <dbReference type="Proteomes" id="UP000827872"/>
    </source>
</evidence>